<accession>F5XGF6</accession>
<gene>
    <name evidence="1" type="ordered locus">MLP_00490</name>
</gene>
<dbReference type="KEGG" id="mph:MLP_00490"/>
<reference evidence="1 2" key="1">
    <citation type="submission" date="2011-05" db="EMBL/GenBank/DDBJ databases">
        <title>Whole genome sequence of Microlunatus phosphovorus NM-1.</title>
        <authorList>
            <person name="Hosoyama A."/>
            <person name="Sasaki K."/>
            <person name="Harada T."/>
            <person name="Igarashi R."/>
            <person name="Kawakoshi A."/>
            <person name="Sasagawa M."/>
            <person name="Fukada J."/>
            <person name="Nakamura S."/>
            <person name="Katano Y."/>
            <person name="Hanada S."/>
            <person name="Kamagata Y."/>
            <person name="Nakamura N."/>
            <person name="Yamazaki S."/>
            <person name="Fujita N."/>
        </authorList>
    </citation>
    <scope>NUCLEOTIDE SEQUENCE [LARGE SCALE GENOMIC DNA]</scope>
    <source>
        <strain evidence="2">ATCC 700054 / DSM 10555 / JCM 9379 / NBRC 101784 / NCIMB 13414 / VKM Ac-1990 / NM-1</strain>
    </source>
</reference>
<protein>
    <submittedName>
        <fullName evidence="1">Uncharacterized protein</fullName>
    </submittedName>
</protein>
<evidence type="ECO:0000313" key="2">
    <source>
        <dbReference type="Proteomes" id="UP000007947"/>
    </source>
</evidence>
<dbReference type="AlphaFoldDB" id="F5XGF6"/>
<dbReference type="EMBL" id="AP012204">
    <property type="protein sequence ID" value="BAK33063.1"/>
    <property type="molecule type" value="Genomic_DNA"/>
</dbReference>
<organism evidence="1 2">
    <name type="scientific">Microlunatus phosphovorus (strain ATCC 700054 / DSM 10555 / JCM 9379 / NBRC 101784 / NCIMB 13414 / VKM Ac-1990 / NM-1)</name>
    <dbReference type="NCBI Taxonomy" id="1032480"/>
    <lineage>
        <taxon>Bacteria</taxon>
        <taxon>Bacillati</taxon>
        <taxon>Actinomycetota</taxon>
        <taxon>Actinomycetes</taxon>
        <taxon>Propionibacteriales</taxon>
        <taxon>Propionibacteriaceae</taxon>
        <taxon>Microlunatus</taxon>
    </lineage>
</organism>
<evidence type="ECO:0000313" key="1">
    <source>
        <dbReference type="EMBL" id="BAK33063.1"/>
    </source>
</evidence>
<dbReference type="HOGENOM" id="CLU_3045403_0_0_11"/>
<keyword evidence="2" id="KW-1185">Reference proteome</keyword>
<dbReference type="Proteomes" id="UP000007947">
    <property type="component" value="Chromosome"/>
</dbReference>
<name>F5XGF6_MICPN</name>
<proteinExistence type="predicted"/>
<sequence length="54" mass="6123">MALGEPPGIADGRVRLRRWSYAEADARTIVAMRQPRNAADHGKPELVFRQHVVR</sequence>